<feature type="transmembrane region" description="Helical" evidence="1">
    <location>
        <begin position="169"/>
        <end position="192"/>
    </location>
</feature>
<dbReference type="InterPro" id="IPR016833">
    <property type="entry name" value="Put_Na-Bile_cotransptr"/>
</dbReference>
<keyword evidence="1" id="KW-1133">Transmembrane helix</keyword>
<dbReference type="EMBL" id="JBHUOZ010000001">
    <property type="protein sequence ID" value="MFD2919436.1"/>
    <property type="molecule type" value="Genomic_DNA"/>
</dbReference>
<comment type="caution">
    <text evidence="2">The sequence shown here is derived from an EMBL/GenBank/DDBJ whole genome shotgun (WGS) entry which is preliminary data.</text>
</comment>
<feature type="transmembrane region" description="Helical" evidence="1">
    <location>
        <begin position="235"/>
        <end position="256"/>
    </location>
</feature>
<dbReference type="InterPro" id="IPR038770">
    <property type="entry name" value="Na+/solute_symporter_sf"/>
</dbReference>
<accession>A0ABW6A3H9</accession>
<evidence type="ECO:0000313" key="2">
    <source>
        <dbReference type="EMBL" id="MFD2919436.1"/>
    </source>
</evidence>
<dbReference type="RefSeq" id="WP_386096622.1">
    <property type="nucleotide sequence ID" value="NZ_JBHUOZ010000001.1"/>
</dbReference>
<protein>
    <submittedName>
        <fullName evidence="2">Bile acid:sodium symporter family protein</fullName>
    </submittedName>
</protein>
<keyword evidence="3" id="KW-1185">Reference proteome</keyword>
<evidence type="ECO:0000313" key="3">
    <source>
        <dbReference type="Proteomes" id="UP001597511"/>
    </source>
</evidence>
<dbReference type="Gene3D" id="1.20.1530.20">
    <property type="match status" value="1"/>
</dbReference>
<gene>
    <name evidence="2" type="ORF">ACFS6H_06960</name>
</gene>
<sequence length="337" mass="36402">MKLSLAKFGIDGFLIGIISMVLLGYFFPGPGIATSPVSLEEIAGYGVSIIFLFYGIKISPKQMKAGLVNWKMHLLIQVTTFLFFPLLVIAVKPLFVSEQASLIWLGTFFLAALPSTVSSSVVMVSIAKGNIPAAIFNATISSLLGIVFTPLWTGLFIASDVGGFDVSSVVIKSALQVLLPAIIGMLLHHRFGAFAQKNSKRLKLFDQSIILLIIYTSFSHSFAEHLFDGFAMSTLLLLMGGMLLLFLAVLGITYTISKLLGFNMEDSITVMLCGSKKSLVHGTVMSKILFPNSTIMGIIIMPLMLYHALQLIASGIIAQRLANRKMSGPENVVQAGT</sequence>
<feature type="transmembrane region" description="Helical" evidence="1">
    <location>
        <begin position="295"/>
        <end position="318"/>
    </location>
</feature>
<keyword evidence="1" id="KW-0812">Transmembrane</keyword>
<feature type="transmembrane region" description="Helical" evidence="1">
    <location>
        <begin position="72"/>
        <end position="91"/>
    </location>
</feature>
<name>A0ABW6A3H9_9BACT</name>
<feature type="transmembrane region" description="Helical" evidence="1">
    <location>
        <begin position="42"/>
        <end position="60"/>
    </location>
</feature>
<feature type="transmembrane region" description="Helical" evidence="1">
    <location>
        <begin position="12"/>
        <end position="30"/>
    </location>
</feature>
<reference evidence="3" key="1">
    <citation type="journal article" date="2019" name="Int. J. Syst. Evol. Microbiol.">
        <title>The Global Catalogue of Microorganisms (GCM) 10K type strain sequencing project: providing services to taxonomists for standard genome sequencing and annotation.</title>
        <authorList>
            <consortium name="The Broad Institute Genomics Platform"/>
            <consortium name="The Broad Institute Genome Sequencing Center for Infectious Disease"/>
            <person name="Wu L."/>
            <person name="Ma J."/>
        </authorList>
    </citation>
    <scope>NUCLEOTIDE SEQUENCE [LARGE SCALE GENOMIC DNA]</scope>
    <source>
        <strain evidence="3">KCTC 23299</strain>
    </source>
</reference>
<keyword evidence="1" id="KW-0472">Membrane</keyword>
<evidence type="ECO:0000256" key="1">
    <source>
        <dbReference type="SAM" id="Phobius"/>
    </source>
</evidence>
<dbReference type="PIRSF" id="PIRSF026166">
    <property type="entry name" value="UCP026166"/>
    <property type="match status" value="1"/>
</dbReference>
<dbReference type="PANTHER" id="PTHR18640">
    <property type="entry name" value="SOLUTE CARRIER FAMILY 10 MEMBER 7"/>
    <property type="match status" value="1"/>
</dbReference>
<organism evidence="2 3">
    <name type="scientific">Terrimonas rubra</name>
    <dbReference type="NCBI Taxonomy" id="1035890"/>
    <lineage>
        <taxon>Bacteria</taxon>
        <taxon>Pseudomonadati</taxon>
        <taxon>Bacteroidota</taxon>
        <taxon>Chitinophagia</taxon>
        <taxon>Chitinophagales</taxon>
        <taxon>Chitinophagaceae</taxon>
        <taxon>Terrimonas</taxon>
    </lineage>
</organism>
<feature type="transmembrane region" description="Helical" evidence="1">
    <location>
        <begin position="103"/>
        <end position="127"/>
    </location>
</feature>
<dbReference type="Proteomes" id="UP001597511">
    <property type="component" value="Unassembled WGS sequence"/>
</dbReference>
<dbReference type="Pfam" id="PF13593">
    <property type="entry name" value="SBF_like"/>
    <property type="match status" value="1"/>
</dbReference>
<proteinExistence type="predicted"/>
<dbReference type="PANTHER" id="PTHR18640:SF5">
    <property type="entry name" value="SODIUM_BILE ACID COTRANSPORTER 7"/>
    <property type="match status" value="1"/>
</dbReference>
<feature type="transmembrane region" description="Helical" evidence="1">
    <location>
        <begin position="134"/>
        <end position="157"/>
    </location>
</feature>